<feature type="compositionally biased region" description="Basic and acidic residues" evidence="1">
    <location>
        <begin position="580"/>
        <end position="591"/>
    </location>
</feature>
<organism evidence="2 3">
    <name type="scientific">Zasmidium cellare</name>
    <name type="common">Wine cellar mold</name>
    <name type="synonym">Racodium cellare</name>
    <dbReference type="NCBI Taxonomy" id="395010"/>
    <lineage>
        <taxon>Eukaryota</taxon>
        <taxon>Fungi</taxon>
        <taxon>Dikarya</taxon>
        <taxon>Ascomycota</taxon>
        <taxon>Pezizomycotina</taxon>
        <taxon>Dothideomycetes</taxon>
        <taxon>Dothideomycetidae</taxon>
        <taxon>Mycosphaerellales</taxon>
        <taxon>Mycosphaerellaceae</taxon>
        <taxon>Zasmidium</taxon>
    </lineage>
</organism>
<keyword evidence="3" id="KW-1185">Reference proteome</keyword>
<feature type="region of interest" description="Disordered" evidence="1">
    <location>
        <begin position="656"/>
        <end position="680"/>
    </location>
</feature>
<gene>
    <name evidence="2" type="ORF">PRZ48_006615</name>
</gene>
<evidence type="ECO:0000313" key="2">
    <source>
        <dbReference type="EMBL" id="KAK4503187.1"/>
    </source>
</evidence>
<evidence type="ECO:0000256" key="1">
    <source>
        <dbReference type="SAM" id="MobiDB-lite"/>
    </source>
</evidence>
<accession>A0ABR0ENW0</accession>
<dbReference type="PANTHER" id="PTHR42085">
    <property type="entry name" value="F-BOX DOMAIN-CONTAINING PROTEIN"/>
    <property type="match status" value="1"/>
</dbReference>
<comment type="caution">
    <text evidence="2">The sequence shown here is derived from an EMBL/GenBank/DDBJ whole genome shotgun (WGS) entry which is preliminary data.</text>
</comment>
<feature type="region of interest" description="Disordered" evidence="1">
    <location>
        <begin position="527"/>
        <end position="591"/>
    </location>
</feature>
<name>A0ABR0ENW0_ZASCE</name>
<evidence type="ECO:0000313" key="3">
    <source>
        <dbReference type="Proteomes" id="UP001305779"/>
    </source>
</evidence>
<reference evidence="2 3" key="1">
    <citation type="journal article" date="2023" name="G3 (Bethesda)">
        <title>A chromosome-level genome assembly of Zasmidium syzygii isolated from banana leaves.</title>
        <authorList>
            <person name="van Westerhoven A.C."/>
            <person name="Mehrabi R."/>
            <person name="Talebi R."/>
            <person name="Steentjes M.B.F."/>
            <person name="Corcolon B."/>
            <person name="Chong P.A."/>
            <person name="Kema G.H.J."/>
            <person name="Seidl M.F."/>
        </authorList>
    </citation>
    <scope>NUCLEOTIDE SEQUENCE [LARGE SCALE GENOMIC DNA]</scope>
    <source>
        <strain evidence="2 3">P124</strain>
    </source>
</reference>
<sequence>MVSHPPTFYNREWTMMWERQRRSTHNAASRLMRLPQELRDYIYELAVVEEKPIEVVELVPAYESLVPCNYSRRRLSHALHEPALAQVSTQLRREVLSTFYGQNTFTVTVKKINSVYSQGVECLAMRWLQHLSPENKKSLRKVAIYTTLSSATLTSGRGYSQLYSLADKRVCGGVNYKKKYASELRLEGWTWEGDVEAGKECKRRRARGKTVGKCEMHHHALVWTDMSSLPIRGADDNKMDSPTPASANLDAAQALPACDESSTSNKTNTSSTPTSSTEIDNAASPTVTNTNTSPPAPHPLPASESDDSPPPPKEKPTTFESLPPELRNHIYHLSQNLTIYQCKVCTKTAPANSTLEWTTSATEWTPIILHNRSNCCFAQAKHGQMPGAMDARIFVAGRVEPSIMPVPYDRELKLDEKEQVFYHSHPQPSALTQPPLTRVSHLVRSDTLPMFYGDRQFYFTMFSSSSTQDGEAVLKWLKTIGPSNAALLRNVAVVYARKQTGSYIKRELLAKMGELGVDVGEFGAKTSTEEEMPTPGSEGVNVAEPAPTTKQDISTGDVPANDKSAAHASSDAVSTTAKTTEAEKKKTEVKPLQDKSTGIVRFIRIPHPFCQCGWCVLQALRKGDEQEKEAEEKRARKKARKARKVGEWLERKRVREAEAKKEEELNELEQGASADQVASA</sequence>
<feature type="region of interest" description="Disordered" evidence="1">
    <location>
        <begin position="255"/>
        <end position="324"/>
    </location>
</feature>
<proteinExistence type="predicted"/>
<feature type="compositionally biased region" description="Low complexity" evidence="1">
    <location>
        <begin position="261"/>
        <end position="293"/>
    </location>
</feature>
<dbReference type="Proteomes" id="UP001305779">
    <property type="component" value="Unassembled WGS sequence"/>
</dbReference>
<dbReference type="InterPro" id="IPR038883">
    <property type="entry name" value="AN11006-like"/>
</dbReference>
<protein>
    <submittedName>
        <fullName evidence="2">Uncharacterized protein</fullName>
    </submittedName>
</protein>
<dbReference type="PANTHER" id="PTHR42085:SF1">
    <property type="entry name" value="F-BOX DOMAIN-CONTAINING PROTEIN"/>
    <property type="match status" value="1"/>
</dbReference>
<dbReference type="EMBL" id="JAXOVC010000004">
    <property type="protein sequence ID" value="KAK4503187.1"/>
    <property type="molecule type" value="Genomic_DNA"/>
</dbReference>